<accession>A0A0K6GIR0</accession>
<sequence length="460" mass="51111">MSRARSATVSVVSHAPRSSSSAPTTRSQEPNGVKQLKDRNHRMTVCGAYDEPRFQSAPQSDAECIKSTTFDSPDQCPSSPAWSFISGTSSTSSVKSVQISESNEPIEPGQYAPNTPKPSPKSILKHREVNNARLTSLFGVEAPLMAARAAINSINHALVTCVKEFKAPTELDFSATTEQQPLALANSIANKPFTDQLCKLAGLRLKLAEIPTHGDEVLEDMHIAATAAIDQALKRMKEYQLRLFKEAVMESTSAFDNLLETFNETLQSFQFPSELDFPADSDKNGMVLLNTDNNKRFIDQLRNLDRLRVGLEGILTFGNPGFEQKHDRAYAAVEDAIHDMQEHQHKLWKQSIASKALDKLLRSVIAHASELEYPATLDFPANAGPSELSLLNTVRNQKFVKQFHVLEGFRDQLVKIETQGNEQLEKKHMRVASVIAASLQKLKKHHRELQEKHSKTYGPA</sequence>
<gene>
    <name evidence="2" type="ORF">RSOLAG22IIIB_07098</name>
</gene>
<feature type="region of interest" description="Disordered" evidence="1">
    <location>
        <begin position="1"/>
        <end position="41"/>
    </location>
</feature>
<feature type="region of interest" description="Disordered" evidence="1">
    <location>
        <begin position="95"/>
        <end position="121"/>
    </location>
</feature>
<protein>
    <submittedName>
        <fullName evidence="2">Uncharacterized protein</fullName>
    </submittedName>
</protein>
<reference evidence="2 3" key="1">
    <citation type="submission" date="2015-07" db="EMBL/GenBank/DDBJ databases">
        <authorList>
            <person name="Noorani M."/>
        </authorList>
    </citation>
    <scope>NUCLEOTIDE SEQUENCE [LARGE SCALE GENOMIC DNA]</scope>
    <source>
        <strain evidence="2">BBA 69670</strain>
    </source>
</reference>
<dbReference type="EMBL" id="CYGV01002033">
    <property type="protein sequence ID" value="CUA78472.1"/>
    <property type="molecule type" value="Genomic_DNA"/>
</dbReference>
<feature type="compositionally biased region" description="Low complexity" evidence="1">
    <location>
        <begin position="1"/>
        <end position="27"/>
    </location>
</feature>
<keyword evidence="3" id="KW-1185">Reference proteome</keyword>
<proteinExistence type="predicted"/>
<dbReference type="Proteomes" id="UP000044841">
    <property type="component" value="Unassembled WGS sequence"/>
</dbReference>
<evidence type="ECO:0000313" key="3">
    <source>
        <dbReference type="Proteomes" id="UP000044841"/>
    </source>
</evidence>
<organism evidence="2 3">
    <name type="scientific">Rhizoctonia solani</name>
    <dbReference type="NCBI Taxonomy" id="456999"/>
    <lineage>
        <taxon>Eukaryota</taxon>
        <taxon>Fungi</taxon>
        <taxon>Dikarya</taxon>
        <taxon>Basidiomycota</taxon>
        <taxon>Agaricomycotina</taxon>
        <taxon>Agaricomycetes</taxon>
        <taxon>Cantharellales</taxon>
        <taxon>Ceratobasidiaceae</taxon>
        <taxon>Rhizoctonia</taxon>
    </lineage>
</organism>
<name>A0A0K6GIR0_9AGAM</name>
<dbReference type="AlphaFoldDB" id="A0A0K6GIR0"/>
<evidence type="ECO:0000256" key="1">
    <source>
        <dbReference type="SAM" id="MobiDB-lite"/>
    </source>
</evidence>
<evidence type="ECO:0000313" key="2">
    <source>
        <dbReference type="EMBL" id="CUA78472.1"/>
    </source>
</evidence>